<dbReference type="Pfam" id="PF01740">
    <property type="entry name" value="STAS"/>
    <property type="match status" value="1"/>
</dbReference>
<proteinExistence type="predicted"/>
<dbReference type="PROSITE" id="PS50801">
    <property type="entry name" value="STAS"/>
    <property type="match status" value="1"/>
</dbReference>
<gene>
    <name evidence="3" type="ORF">ACFQ2J_12615</name>
</gene>
<evidence type="ECO:0000256" key="1">
    <source>
        <dbReference type="ARBA" id="ARBA00022553"/>
    </source>
</evidence>
<dbReference type="InterPro" id="IPR002645">
    <property type="entry name" value="STAS_dom"/>
</dbReference>
<name>A0ABW3L2J7_9BACI</name>
<keyword evidence="4" id="KW-1185">Reference proteome</keyword>
<dbReference type="InterPro" id="IPR036513">
    <property type="entry name" value="STAS_dom_sf"/>
</dbReference>
<evidence type="ECO:0000313" key="4">
    <source>
        <dbReference type="Proteomes" id="UP001596990"/>
    </source>
</evidence>
<dbReference type="PANTHER" id="PTHR33745">
    <property type="entry name" value="RSBT ANTAGONIST PROTEIN RSBS-RELATED"/>
    <property type="match status" value="1"/>
</dbReference>
<dbReference type="PANTHER" id="PTHR33745:SF3">
    <property type="entry name" value="RSBT CO-ANTAGONIST PROTEIN RSBRC"/>
    <property type="match status" value="1"/>
</dbReference>
<organism evidence="3 4">
    <name type="scientific">Thalassobacillus hwangdonensis</name>
    <dbReference type="NCBI Taxonomy" id="546108"/>
    <lineage>
        <taxon>Bacteria</taxon>
        <taxon>Bacillati</taxon>
        <taxon>Bacillota</taxon>
        <taxon>Bacilli</taxon>
        <taxon>Bacillales</taxon>
        <taxon>Bacillaceae</taxon>
        <taxon>Thalassobacillus</taxon>
    </lineage>
</organism>
<sequence length="286" mass="32996">MKMMVQLEYFVFFQKCLAEDVDELTDRIFKLSEDRYKEELEALTDEQLEQSRFIVRELFETIAKTMLYIEKSNEVAQEWGEQIGKHSVAQGGDLTEALSNISIYKEVLWMYIEEKSRGTNYEFKQIVEVITRIDDIFNHIIYGFSLSFAQEEDRILKEYEEKYLKLSTPIVPIKDDTAILPIIGDIDQKRADVIMDETLKEASALNLDLLIIDLSGVYDVNNSFMGHLYRLIDSLELLGITPILSGMRPDLTMEAAKLGLSTSKKKVITRSSLKQAIELLEKPLLK</sequence>
<dbReference type="Proteomes" id="UP001596990">
    <property type="component" value="Unassembled WGS sequence"/>
</dbReference>
<dbReference type="EMBL" id="JBHTKL010000005">
    <property type="protein sequence ID" value="MFD1020021.1"/>
    <property type="molecule type" value="Genomic_DNA"/>
</dbReference>
<protein>
    <submittedName>
        <fullName evidence="3">STAS domain-containing protein</fullName>
    </submittedName>
</protein>
<evidence type="ECO:0000313" key="3">
    <source>
        <dbReference type="EMBL" id="MFD1020021.1"/>
    </source>
</evidence>
<feature type="domain" description="STAS" evidence="2">
    <location>
        <begin position="167"/>
        <end position="280"/>
    </location>
</feature>
<dbReference type="InterPro" id="IPR051932">
    <property type="entry name" value="Bact_StressResp_Reg"/>
</dbReference>
<evidence type="ECO:0000259" key="2">
    <source>
        <dbReference type="PROSITE" id="PS50801"/>
    </source>
</evidence>
<dbReference type="CDD" id="cd07041">
    <property type="entry name" value="STAS_RsbR_RsbS_like"/>
    <property type="match status" value="1"/>
</dbReference>
<dbReference type="SUPFAM" id="SSF52091">
    <property type="entry name" value="SpoIIaa-like"/>
    <property type="match status" value="1"/>
</dbReference>
<keyword evidence="1" id="KW-0597">Phosphoprotein</keyword>
<dbReference type="Gene3D" id="3.30.750.24">
    <property type="entry name" value="STAS domain"/>
    <property type="match status" value="1"/>
</dbReference>
<comment type="caution">
    <text evidence="3">The sequence shown here is derived from an EMBL/GenBank/DDBJ whole genome shotgun (WGS) entry which is preliminary data.</text>
</comment>
<accession>A0ABW3L2J7</accession>
<reference evidence="4" key="1">
    <citation type="journal article" date="2019" name="Int. J. Syst. Evol. Microbiol.">
        <title>The Global Catalogue of Microorganisms (GCM) 10K type strain sequencing project: providing services to taxonomists for standard genome sequencing and annotation.</title>
        <authorList>
            <consortium name="The Broad Institute Genomics Platform"/>
            <consortium name="The Broad Institute Genome Sequencing Center for Infectious Disease"/>
            <person name="Wu L."/>
            <person name="Ma J."/>
        </authorList>
    </citation>
    <scope>NUCLEOTIDE SEQUENCE [LARGE SCALE GENOMIC DNA]</scope>
    <source>
        <strain evidence="4">CCUG 56607</strain>
    </source>
</reference>